<dbReference type="InterPro" id="IPR036388">
    <property type="entry name" value="WH-like_DNA-bd_sf"/>
</dbReference>
<sequence>MPERLAGLPSAALAGTHSASTSAEAGDAAALVAREVVDLLEVVWSRTRDRVATAPVSSSQLKALYVLHRCEGTNLRALAAVLGAAPSSASRMCDRLEALGFIERTPSSTSRREVELRLTGRGATYLADLRSRRETALSEVVSTMPPAARAALVQGLAAFRHAADGLAFGAGGTAEAMETA</sequence>
<evidence type="ECO:0000256" key="2">
    <source>
        <dbReference type="ARBA" id="ARBA00023125"/>
    </source>
</evidence>
<dbReference type="InterPro" id="IPR023187">
    <property type="entry name" value="Tscrpt_reg_MarR-type_CS"/>
</dbReference>
<reference evidence="5" key="2">
    <citation type="submission" date="2020-09" db="EMBL/GenBank/DDBJ databases">
        <authorList>
            <person name="Sun Q."/>
            <person name="Ohkuma M."/>
        </authorList>
    </citation>
    <scope>NUCLEOTIDE SEQUENCE</scope>
    <source>
        <strain evidence="5">JCM 4391</strain>
    </source>
</reference>
<evidence type="ECO:0000256" key="3">
    <source>
        <dbReference type="ARBA" id="ARBA00023163"/>
    </source>
</evidence>
<dbReference type="SMART" id="SM00347">
    <property type="entry name" value="HTH_MARR"/>
    <property type="match status" value="1"/>
</dbReference>
<dbReference type="PROSITE" id="PS50995">
    <property type="entry name" value="HTH_MARR_2"/>
    <property type="match status" value="1"/>
</dbReference>
<dbReference type="AlphaFoldDB" id="A0A918I209"/>
<name>A0A918I209_9ACTN</name>
<dbReference type="EMBL" id="BMTP01000011">
    <property type="protein sequence ID" value="GGU49919.1"/>
    <property type="molecule type" value="Genomic_DNA"/>
</dbReference>
<keyword evidence="2" id="KW-0238">DNA-binding</keyword>
<feature type="domain" description="HTH marR-type" evidence="4">
    <location>
        <begin position="29"/>
        <end position="161"/>
    </location>
</feature>
<dbReference type="PROSITE" id="PS01117">
    <property type="entry name" value="HTH_MARR_1"/>
    <property type="match status" value="1"/>
</dbReference>
<keyword evidence="3" id="KW-0804">Transcription</keyword>
<dbReference type="PANTHER" id="PTHR33164">
    <property type="entry name" value="TRANSCRIPTIONAL REGULATOR, MARR FAMILY"/>
    <property type="match status" value="1"/>
</dbReference>
<keyword evidence="6" id="KW-1185">Reference proteome</keyword>
<dbReference type="SUPFAM" id="SSF46785">
    <property type="entry name" value="Winged helix' DNA-binding domain"/>
    <property type="match status" value="1"/>
</dbReference>
<proteinExistence type="predicted"/>
<reference evidence="5" key="1">
    <citation type="journal article" date="2014" name="Int. J. Syst. Evol. Microbiol.">
        <title>Complete genome sequence of Corynebacterium casei LMG S-19264T (=DSM 44701T), isolated from a smear-ripened cheese.</title>
        <authorList>
            <consortium name="US DOE Joint Genome Institute (JGI-PGF)"/>
            <person name="Walter F."/>
            <person name="Albersmeier A."/>
            <person name="Kalinowski J."/>
            <person name="Ruckert C."/>
        </authorList>
    </citation>
    <scope>NUCLEOTIDE SEQUENCE</scope>
    <source>
        <strain evidence="5">JCM 4391</strain>
    </source>
</reference>
<protein>
    <recommendedName>
        <fullName evidence="4">HTH marR-type domain-containing protein</fullName>
    </recommendedName>
</protein>
<dbReference type="PANTHER" id="PTHR33164:SF103">
    <property type="entry name" value="REGULATORY PROTEIN MARR"/>
    <property type="match status" value="1"/>
</dbReference>
<keyword evidence="1" id="KW-0805">Transcription regulation</keyword>
<comment type="caution">
    <text evidence="5">The sequence shown here is derived from an EMBL/GenBank/DDBJ whole genome shotgun (WGS) entry which is preliminary data.</text>
</comment>
<evidence type="ECO:0000313" key="5">
    <source>
        <dbReference type="EMBL" id="GGU49919.1"/>
    </source>
</evidence>
<evidence type="ECO:0000313" key="6">
    <source>
        <dbReference type="Proteomes" id="UP000636661"/>
    </source>
</evidence>
<evidence type="ECO:0000256" key="1">
    <source>
        <dbReference type="ARBA" id="ARBA00023015"/>
    </source>
</evidence>
<dbReference type="InterPro" id="IPR036390">
    <property type="entry name" value="WH_DNA-bd_sf"/>
</dbReference>
<dbReference type="Pfam" id="PF01047">
    <property type="entry name" value="MarR"/>
    <property type="match status" value="1"/>
</dbReference>
<dbReference type="Proteomes" id="UP000636661">
    <property type="component" value="Unassembled WGS sequence"/>
</dbReference>
<organism evidence="5 6">
    <name type="scientific">Streptomyces lavendofoliae</name>
    <dbReference type="NCBI Taxonomy" id="67314"/>
    <lineage>
        <taxon>Bacteria</taxon>
        <taxon>Bacillati</taxon>
        <taxon>Actinomycetota</taxon>
        <taxon>Actinomycetes</taxon>
        <taxon>Kitasatosporales</taxon>
        <taxon>Streptomycetaceae</taxon>
        <taxon>Streptomyces</taxon>
    </lineage>
</organism>
<evidence type="ECO:0000259" key="4">
    <source>
        <dbReference type="PROSITE" id="PS50995"/>
    </source>
</evidence>
<dbReference type="GO" id="GO:0006950">
    <property type="term" value="P:response to stress"/>
    <property type="evidence" value="ECO:0007669"/>
    <property type="project" value="TreeGrafter"/>
</dbReference>
<dbReference type="GO" id="GO:0003700">
    <property type="term" value="F:DNA-binding transcription factor activity"/>
    <property type="evidence" value="ECO:0007669"/>
    <property type="project" value="InterPro"/>
</dbReference>
<dbReference type="GO" id="GO:0003677">
    <property type="term" value="F:DNA binding"/>
    <property type="evidence" value="ECO:0007669"/>
    <property type="project" value="UniProtKB-KW"/>
</dbReference>
<accession>A0A918I209</accession>
<dbReference type="Gene3D" id="1.10.10.10">
    <property type="entry name" value="Winged helix-like DNA-binding domain superfamily/Winged helix DNA-binding domain"/>
    <property type="match status" value="1"/>
</dbReference>
<dbReference type="RefSeq" id="WP_189552566.1">
    <property type="nucleotide sequence ID" value="NZ_BMTP01000011.1"/>
</dbReference>
<gene>
    <name evidence="5" type="ORF">GCM10010274_43190</name>
</gene>
<dbReference type="InterPro" id="IPR039422">
    <property type="entry name" value="MarR/SlyA-like"/>
</dbReference>
<dbReference type="InterPro" id="IPR000835">
    <property type="entry name" value="HTH_MarR-typ"/>
</dbReference>